<dbReference type="OrthoDB" id="4812176at2759"/>
<reference evidence="6" key="1">
    <citation type="journal article" date="2013" name="Mol. Plant Microbe Interact.">
        <title>Global aspects of pacC regulation of pathogenicity genes in Colletotrichum gloeosporioides as revealed by transcriptome analysis.</title>
        <authorList>
            <person name="Alkan N."/>
            <person name="Meng X."/>
            <person name="Friedlander G."/>
            <person name="Reuveni E."/>
            <person name="Sukno S."/>
            <person name="Sherman A."/>
            <person name="Thon M."/>
            <person name="Fluhr R."/>
            <person name="Prusky D."/>
        </authorList>
    </citation>
    <scope>NUCLEOTIDE SEQUENCE [LARGE SCALE GENOMIC DNA]</scope>
    <source>
        <strain evidence="6">Cg-14</strain>
    </source>
</reference>
<dbReference type="InterPro" id="IPR010730">
    <property type="entry name" value="HET"/>
</dbReference>
<evidence type="ECO:0000256" key="1">
    <source>
        <dbReference type="ARBA" id="ARBA00022723"/>
    </source>
</evidence>
<evidence type="ECO:0000313" key="5">
    <source>
        <dbReference type="EMBL" id="EQB44570.1"/>
    </source>
</evidence>
<keyword evidence="3" id="KW-0862">Zinc</keyword>
<name>T0L8S5_COLGC</name>
<keyword evidence="2" id="KW-0863">Zinc-finger</keyword>
<dbReference type="PANTHER" id="PTHR33112:SF16">
    <property type="entry name" value="HETEROKARYON INCOMPATIBILITY DOMAIN-CONTAINING PROTEIN"/>
    <property type="match status" value="1"/>
</dbReference>
<feature type="domain" description="Heterokaryon incompatibility" evidence="4">
    <location>
        <begin position="327"/>
        <end position="480"/>
    </location>
</feature>
<comment type="caution">
    <text evidence="5">The sequence shown here is derived from an EMBL/GenBank/DDBJ whole genome shotgun (WGS) entry which is preliminary data.</text>
</comment>
<evidence type="ECO:0000313" key="6">
    <source>
        <dbReference type="Proteomes" id="UP000015530"/>
    </source>
</evidence>
<dbReference type="InterPro" id="IPR043145">
    <property type="entry name" value="Znf_ZZ_sf"/>
</dbReference>
<dbReference type="Proteomes" id="UP000015530">
    <property type="component" value="Unassembled WGS sequence"/>
</dbReference>
<accession>T0L8S5</accession>
<keyword evidence="1" id="KW-0479">Metal-binding</keyword>
<dbReference type="SUPFAM" id="SSF57850">
    <property type="entry name" value="RING/U-box"/>
    <property type="match status" value="1"/>
</dbReference>
<sequence length="879" mass="98791">MDILPIIEKWHILLFCERPLKRLDEIPDGITNPVYQLTNGLEDRLVLDPLRHDDACCDNPTCPTTDNEDNRISGPRYSCLDCVSQQIDFCSNCVLLPGQGIDHSQGHRLVQLLPTICAVCEGVVPLKIHPGDNFRGPYREYSASGATLKRVAEARACGFCSFVWTALLQHSLDDIQWPPDEDTRVTIRVRQPWSSWLEIGVVVDVGAEESNFELQGEQFTRKSQNVGSMERELQVGPPMEWSHEMGINPLTSDEPRFKPASLAKVQFSSGSDEVLLLAKKWLDNCRERHTTCSISGSALLPTRVIDLHEADQDRVHLRESQGESGEYAALSYCWGSGAPGLLTTTKNYHSHLEGIEIHSLPKTIRDAVHAARKLDLQYLWVDRLCIIQDSAEDWAHEAALMCEVYSGATLTLSADGSNSATQGLFQTDQALSKLEYRTYIGPDGDVTPMVLTKPQPHPTVSGRSLDLSQPIDSRGWTMQERLMSRRVLHFTSDEMAWECDTLTECECRRESGPSSRELSLGRKHDMQSIYDTWRLIVRAYAKRSLAHESDKMPALRGLVDRFQRLMAQGSDTVPDEYLAGLWKGDLVAQLAWKPPSKSDLDAFMKATNRRNVESIGDTNAEDMVAWMAVLKERNKQGDWHESGGYVAPTWSWAHLRGPMSYLTCLPSTPFVSYADVIEARTVPVIQDEPTGQLCSGSITLRGHMVRGLDFDSAQGIYEDGSVQDICFLSLEKRGYRWSIEFEPDDVAGLTRKRGYNLTHIVVFLLGTKDLKLNDGEKGIIIGVSKPRQISRRKQEAEADTLEVGVRNLNIVRSVPHELSNVFRGDIDFARWSSYLVLVESLEEKGKYERIGCFDVWGREDTEILRSLFAESEAGQITII</sequence>
<proteinExistence type="predicted"/>
<dbReference type="Gene3D" id="3.30.60.90">
    <property type="match status" value="1"/>
</dbReference>
<evidence type="ECO:0000259" key="4">
    <source>
        <dbReference type="Pfam" id="PF06985"/>
    </source>
</evidence>
<dbReference type="EMBL" id="AMYD01003959">
    <property type="protein sequence ID" value="EQB44570.1"/>
    <property type="molecule type" value="Genomic_DNA"/>
</dbReference>
<organism evidence="5 6">
    <name type="scientific">Colletotrichum gloeosporioides (strain Cg-14)</name>
    <name type="common">Anthracnose fungus</name>
    <name type="synonym">Glomerella cingulata</name>
    <dbReference type="NCBI Taxonomy" id="1237896"/>
    <lineage>
        <taxon>Eukaryota</taxon>
        <taxon>Fungi</taxon>
        <taxon>Dikarya</taxon>
        <taxon>Ascomycota</taxon>
        <taxon>Pezizomycotina</taxon>
        <taxon>Sordariomycetes</taxon>
        <taxon>Hypocreomycetidae</taxon>
        <taxon>Glomerellales</taxon>
        <taxon>Glomerellaceae</taxon>
        <taxon>Colletotrichum</taxon>
        <taxon>Colletotrichum gloeosporioides species complex</taxon>
    </lineage>
</organism>
<gene>
    <name evidence="5" type="ORF">CGLO_16669</name>
</gene>
<evidence type="ECO:0000256" key="2">
    <source>
        <dbReference type="ARBA" id="ARBA00022771"/>
    </source>
</evidence>
<dbReference type="HOGENOM" id="CLU_002639_2_8_1"/>
<dbReference type="PANTHER" id="PTHR33112">
    <property type="entry name" value="DOMAIN PROTEIN, PUTATIVE-RELATED"/>
    <property type="match status" value="1"/>
</dbReference>
<dbReference type="GO" id="GO:0008270">
    <property type="term" value="F:zinc ion binding"/>
    <property type="evidence" value="ECO:0007669"/>
    <property type="project" value="UniProtKB-KW"/>
</dbReference>
<dbReference type="Pfam" id="PF06985">
    <property type="entry name" value="HET"/>
    <property type="match status" value="1"/>
</dbReference>
<dbReference type="AlphaFoldDB" id="T0L8S5"/>
<evidence type="ECO:0000256" key="3">
    <source>
        <dbReference type="ARBA" id="ARBA00022833"/>
    </source>
</evidence>
<dbReference type="OMA" id="NDANCNE"/>
<protein>
    <submittedName>
        <fullName evidence="5">Heterokaryon incompatibility protein</fullName>
    </submittedName>
</protein>